<sequence>MDDLNVSIDGSIILDRDVRFYGSVTGTLTVPPGRRFELHGSIGKDLVIEKGAAAIVAGIVHGTLINKGGDVVLTGVAKNLEDRDPAKPIKRKALT</sequence>
<gene>
    <name evidence="1" type="ORF">PY650_09310</name>
</gene>
<keyword evidence="2" id="KW-1185">Reference proteome</keyword>
<evidence type="ECO:0000313" key="1">
    <source>
        <dbReference type="EMBL" id="MDL2405860.1"/>
    </source>
</evidence>
<comment type="caution">
    <text evidence="1">The sequence shown here is derived from an EMBL/GenBank/DDBJ whole genome shotgun (WGS) entry which is preliminary data.</text>
</comment>
<dbReference type="EMBL" id="JARFYN010000009">
    <property type="protein sequence ID" value="MDL2405860.1"/>
    <property type="molecule type" value="Genomic_DNA"/>
</dbReference>
<organism evidence="1 2">
    <name type="scientific">Rhizobium calliandrae</name>
    <dbReference type="NCBI Taxonomy" id="1312182"/>
    <lineage>
        <taxon>Bacteria</taxon>
        <taxon>Pseudomonadati</taxon>
        <taxon>Pseudomonadota</taxon>
        <taxon>Alphaproteobacteria</taxon>
        <taxon>Hyphomicrobiales</taxon>
        <taxon>Rhizobiaceae</taxon>
        <taxon>Rhizobium/Agrobacterium group</taxon>
        <taxon>Rhizobium</taxon>
    </lineage>
</organism>
<evidence type="ECO:0008006" key="3">
    <source>
        <dbReference type="Google" id="ProtNLM"/>
    </source>
</evidence>
<reference evidence="1" key="1">
    <citation type="submission" date="2023-06" db="EMBL/GenBank/DDBJ databases">
        <title>Phylogenetic Diversity of Rhizobium strains.</title>
        <authorList>
            <person name="Moura F.T."/>
            <person name="Helene L.C.F."/>
            <person name="Hungria M."/>
        </authorList>
    </citation>
    <scope>NUCLEOTIDE SEQUENCE</scope>
    <source>
        <strain evidence="1">CCGE524</strain>
    </source>
</reference>
<proteinExistence type="predicted"/>
<accession>A0ABT7KD06</accession>
<name>A0ABT7KD06_9HYPH</name>
<dbReference type="Proteomes" id="UP001172630">
    <property type="component" value="Unassembled WGS sequence"/>
</dbReference>
<dbReference type="RefSeq" id="WP_285878860.1">
    <property type="nucleotide sequence ID" value="NZ_JARFYN010000009.1"/>
</dbReference>
<protein>
    <recommendedName>
        <fullName evidence="3">Polymer-forming cytoskeletal protein</fullName>
    </recommendedName>
</protein>
<evidence type="ECO:0000313" key="2">
    <source>
        <dbReference type="Proteomes" id="UP001172630"/>
    </source>
</evidence>